<proteinExistence type="predicted"/>
<dbReference type="Proteomes" id="UP000265930">
    <property type="component" value="Unassembled WGS sequence"/>
</dbReference>
<dbReference type="RefSeq" id="WP_119367105.1">
    <property type="nucleotide sequence ID" value="NZ_QXDJ01000003.1"/>
</dbReference>
<feature type="coiled-coil region" evidence="1">
    <location>
        <begin position="28"/>
        <end position="62"/>
    </location>
</feature>
<gene>
    <name evidence="2" type="ORF">D2A34_14435</name>
</gene>
<evidence type="ECO:0000313" key="2">
    <source>
        <dbReference type="EMBL" id="RII34338.1"/>
    </source>
</evidence>
<name>A0A399IMJ9_9CLOT</name>
<sequence length="118" mass="13376">MTIDNVVVRSIETIVKNAASSIEIDVEKMDKESKIQFYKNRLDFLNNETVAVENRKKALLSEIEKETAAFKKKIIALSCDVASVEQLWMVLTKDTGAAEIKLKELQDAETESDVEKIR</sequence>
<reference evidence="2 3" key="1">
    <citation type="submission" date="2018-08" db="EMBL/GenBank/DDBJ databases">
        <title>Genome of Clostridium chromiireducens C1, DSM12136.</title>
        <authorList>
            <person name="Xing M."/>
            <person name="Wei Y."/>
            <person name="Ang E.L."/>
            <person name="Zhao H."/>
            <person name="Zhang Y."/>
        </authorList>
    </citation>
    <scope>NUCLEOTIDE SEQUENCE [LARGE SCALE GENOMIC DNA]</scope>
    <source>
        <strain evidence="2 3">C1</strain>
    </source>
</reference>
<organism evidence="2 3">
    <name type="scientific">Clostridium chromiireducens</name>
    <dbReference type="NCBI Taxonomy" id="225345"/>
    <lineage>
        <taxon>Bacteria</taxon>
        <taxon>Bacillati</taxon>
        <taxon>Bacillota</taxon>
        <taxon>Clostridia</taxon>
        <taxon>Eubacteriales</taxon>
        <taxon>Clostridiaceae</taxon>
        <taxon>Clostridium</taxon>
    </lineage>
</organism>
<accession>A0A399IMJ9</accession>
<evidence type="ECO:0000256" key="1">
    <source>
        <dbReference type="SAM" id="Coils"/>
    </source>
</evidence>
<dbReference type="AlphaFoldDB" id="A0A399IMJ9"/>
<protein>
    <submittedName>
        <fullName evidence="2">Uncharacterized protein</fullName>
    </submittedName>
</protein>
<evidence type="ECO:0000313" key="3">
    <source>
        <dbReference type="Proteomes" id="UP000265930"/>
    </source>
</evidence>
<comment type="caution">
    <text evidence="2">The sequence shown here is derived from an EMBL/GenBank/DDBJ whole genome shotgun (WGS) entry which is preliminary data.</text>
</comment>
<keyword evidence="1" id="KW-0175">Coiled coil</keyword>
<dbReference type="EMBL" id="QXDJ01000003">
    <property type="protein sequence ID" value="RII34338.1"/>
    <property type="molecule type" value="Genomic_DNA"/>
</dbReference>